<proteinExistence type="predicted"/>
<evidence type="ECO:0000256" key="1">
    <source>
        <dbReference type="SAM" id="MobiDB-lite"/>
    </source>
</evidence>
<dbReference type="OrthoDB" id="8039919at2759"/>
<dbReference type="AlphaFoldDB" id="A0A0K8W8X0"/>
<feature type="region of interest" description="Disordered" evidence="1">
    <location>
        <begin position="395"/>
        <end position="416"/>
    </location>
</feature>
<feature type="region of interest" description="Disordered" evidence="1">
    <location>
        <begin position="660"/>
        <end position="686"/>
    </location>
</feature>
<dbReference type="EMBL" id="GDHF01004782">
    <property type="protein sequence ID" value="JAI47532.1"/>
    <property type="molecule type" value="Transcribed_RNA"/>
</dbReference>
<feature type="chain" id="PRO_5005522896" evidence="2">
    <location>
        <begin position="19"/>
        <end position="686"/>
    </location>
</feature>
<feature type="signal peptide" evidence="2">
    <location>
        <begin position="1"/>
        <end position="18"/>
    </location>
</feature>
<evidence type="ECO:0000313" key="3">
    <source>
        <dbReference type="EMBL" id="JAI47532.1"/>
    </source>
</evidence>
<organism evidence="3">
    <name type="scientific">Bactrocera latifrons</name>
    <name type="common">Malaysian fruit fly</name>
    <name type="synonym">Chaetodacus latifrons</name>
    <dbReference type="NCBI Taxonomy" id="174628"/>
    <lineage>
        <taxon>Eukaryota</taxon>
        <taxon>Metazoa</taxon>
        <taxon>Ecdysozoa</taxon>
        <taxon>Arthropoda</taxon>
        <taxon>Hexapoda</taxon>
        <taxon>Insecta</taxon>
        <taxon>Pterygota</taxon>
        <taxon>Neoptera</taxon>
        <taxon>Endopterygota</taxon>
        <taxon>Diptera</taxon>
        <taxon>Brachycera</taxon>
        <taxon>Muscomorpha</taxon>
        <taxon>Tephritoidea</taxon>
        <taxon>Tephritidae</taxon>
        <taxon>Bactrocera</taxon>
        <taxon>Bactrocera</taxon>
    </lineage>
</organism>
<name>A0A0K8W8X0_BACLA</name>
<protein>
    <submittedName>
        <fullName evidence="3">Uncharacterized protein</fullName>
    </submittedName>
</protein>
<reference evidence="3" key="1">
    <citation type="submission" date="2015-06" db="EMBL/GenBank/DDBJ databases">
        <authorList>
            <person name="Hoefler B.C."/>
            <person name="Straight P.D."/>
        </authorList>
    </citation>
    <scope>NUCLEOTIDE SEQUENCE</scope>
</reference>
<gene>
    <name evidence="3" type="ORF">c0_g3_i1</name>
</gene>
<feature type="region of interest" description="Disordered" evidence="1">
    <location>
        <begin position="581"/>
        <end position="604"/>
    </location>
</feature>
<sequence>MNCAYICYFTLCIGTALAVLYNGEAPKQKSETVVGALQQQQRLDSLTLPGYHYSGPAATAQQAFTGYRYSAPAATAVETTTSTTTVGPPTTAAPTQPAAIGYIYNKPLAESYNRQPLYLHTPHYQLSHQTSALALSGDADVGQQLLLAAAPTYYVPQAEVINSGKHFEATQPNFFVPRIVTGAAEVTQTSTPAPQAAKAQGDEAAALTGGYNYARPLSDAELTADTPASYQQAFQQFADYLIWQRAQSKQQEQTRIDTQKEAKQQHQTIPHAAQAYGDSSLQQLSFPSAHRQYEPATAPSSGPIQTRPQAAPVTFATQVYAPATAASTITAGAQQSTNLLASAPASKPASVEKRPLSNGELLSGERFISSDNTVEYYMEMPSQSFELPTYSTMEMTPNQEVGSNHDQSTSQSYAQSNAAKLAQLSSEQLYQNNVEQANAPYFYEPAKQFAQQQRHTPAQQAYVVQEQRPVAAAQQKGLLAKAQQQSQQLASDKRFAQTFAQQSTEATKAQAPQPNAEWFAEIPQWPQNEALQLQQQQQPLQQQLIQQPQTLYSRVAKPLAQAAHELRKPIPQQEYAQLQQQQQFQQQQSEKQNFYSKAQPEPRPQLQVEPLTTAAADPAATLAQSFQRLPPPTQAAQPSQATTATANSNAVFNFNSAHFRRPHSTYGVPLENNKASGYNYQRPAGQ</sequence>
<keyword evidence="2" id="KW-0732">Signal</keyword>
<evidence type="ECO:0000256" key="2">
    <source>
        <dbReference type="SAM" id="SignalP"/>
    </source>
</evidence>
<accession>A0A0K8W8X0</accession>